<reference evidence="6" key="1">
    <citation type="journal article" date="2019" name="Int. J. Syst. Evol. Microbiol.">
        <title>The Global Catalogue of Microorganisms (GCM) 10K type strain sequencing project: providing services to taxonomists for standard genome sequencing and annotation.</title>
        <authorList>
            <consortium name="The Broad Institute Genomics Platform"/>
            <consortium name="The Broad Institute Genome Sequencing Center for Infectious Disease"/>
            <person name="Wu L."/>
            <person name="Ma J."/>
        </authorList>
    </citation>
    <scope>NUCLEOTIDE SEQUENCE [LARGE SCALE GENOMIC DNA]</scope>
    <source>
        <strain evidence="6">NBRC 108728</strain>
    </source>
</reference>
<evidence type="ECO:0000259" key="4">
    <source>
        <dbReference type="Pfam" id="PF08240"/>
    </source>
</evidence>
<dbReference type="RefSeq" id="WP_286343661.1">
    <property type="nucleotide sequence ID" value="NZ_AP027732.1"/>
</dbReference>
<feature type="domain" description="Alcohol dehydrogenase-like N-terminal" evidence="4">
    <location>
        <begin position="40"/>
        <end position="126"/>
    </location>
</feature>
<dbReference type="InterPro" id="IPR011032">
    <property type="entry name" value="GroES-like_sf"/>
</dbReference>
<accession>A0ABN6Y091</accession>
<evidence type="ECO:0000256" key="2">
    <source>
        <dbReference type="ARBA" id="ARBA00023002"/>
    </source>
</evidence>
<proteinExistence type="predicted"/>
<dbReference type="EMBL" id="AP027732">
    <property type="protein sequence ID" value="BDZ50710.1"/>
    <property type="molecule type" value="Genomic_DNA"/>
</dbReference>
<dbReference type="PANTHER" id="PTHR48106:SF18">
    <property type="entry name" value="QUINONE OXIDOREDUCTASE PIG3"/>
    <property type="match status" value="1"/>
</dbReference>
<evidence type="ECO:0000256" key="3">
    <source>
        <dbReference type="SAM" id="MobiDB-lite"/>
    </source>
</evidence>
<dbReference type="Proteomes" id="UP001321486">
    <property type="component" value="Chromosome"/>
</dbReference>
<keyword evidence="6" id="KW-1185">Reference proteome</keyword>
<name>A0ABN6Y091_9MICO</name>
<dbReference type="PANTHER" id="PTHR48106">
    <property type="entry name" value="QUINONE OXIDOREDUCTASE PIG3-RELATED"/>
    <property type="match status" value="1"/>
</dbReference>
<protein>
    <recommendedName>
        <fullName evidence="4">Alcohol dehydrogenase-like N-terminal domain-containing protein</fullName>
    </recommendedName>
</protein>
<sequence>MTDAPELDGLVPTSGRAVRFERYGDRDVLQVVDVAVSPPGPGEVLVQVKAAGTNPGEAAIRQGYLDSVFPATFPSGQGTDFAGVVVASGAAARFSPGDEVIGWVETRSSQAEYVTAPDSQLVPKPKGVSWEVAGSLFVVAATATAAVGAVEPVSAQTVVVSSAAGGVGSSSPNSSSSAVPTSSASPRRPTTPGSATSAPGRSRTVTDSPAGSGSSHRTASTH</sequence>
<evidence type="ECO:0000256" key="1">
    <source>
        <dbReference type="ARBA" id="ARBA00022857"/>
    </source>
</evidence>
<gene>
    <name evidence="5" type="ORF">GCM10025867_29510</name>
</gene>
<evidence type="ECO:0000313" key="6">
    <source>
        <dbReference type="Proteomes" id="UP001321486"/>
    </source>
</evidence>
<feature type="compositionally biased region" description="Polar residues" evidence="3">
    <location>
        <begin position="195"/>
        <end position="222"/>
    </location>
</feature>
<feature type="region of interest" description="Disordered" evidence="3">
    <location>
        <begin position="163"/>
        <end position="222"/>
    </location>
</feature>
<keyword evidence="2" id="KW-0560">Oxidoreductase</keyword>
<keyword evidence="1" id="KW-0521">NADP</keyword>
<dbReference type="Gene3D" id="3.90.180.10">
    <property type="entry name" value="Medium-chain alcohol dehydrogenases, catalytic domain"/>
    <property type="match status" value="1"/>
</dbReference>
<dbReference type="Gene3D" id="3.40.50.720">
    <property type="entry name" value="NAD(P)-binding Rossmann-like Domain"/>
    <property type="match status" value="1"/>
</dbReference>
<evidence type="ECO:0000313" key="5">
    <source>
        <dbReference type="EMBL" id="BDZ50710.1"/>
    </source>
</evidence>
<feature type="compositionally biased region" description="Low complexity" evidence="3">
    <location>
        <begin position="163"/>
        <end position="194"/>
    </location>
</feature>
<dbReference type="SUPFAM" id="SSF50129">
    <property type="entry name" value="GroES-like"/>
    <property type="match status" value="1"/>
</dbReference>
<organism evidence="5 6">
    <name type="scientific">Frondihabitans sucicola</name>
    <dbReference type="NCBI Taxonomy" id="1268041"/>
    <lineage>
        <taxon>Bacteria</taxon>
        <taxon>Bacillati</taxon>
        <taxon>Actinomycetota</taxon>
        <taxon>Actinomycetes</taxon>
        <taxon>Micrococcales</taxon>
        <taxon>Microbacteriaceae</taxon>
        <taxon>Frondihabitans</taxon>
    </lineage>
</organism>
<dbReference type="Pfam" id="PF08240">
    <property type="entry name" value="ADH_N"/>
    <property type="match status" value="1"/>
</dbReference>
<dbReference type="InterPro" id="IPR013154">
    <property type="entry name" value="ADH-like_N"/>
</dbReference>